<name>A0A6J4ULW9_9BACT</name>
<organism evidence="1">
    <name type="scientific">uncultured Thermomicrobiales bacterium</name>
    <dbReference type="NCBI Taxonomy" id="1645740"/>
    <lineage>
        <taxon>Bacteria</taxon>
        <taxon>Pseudomonadati</taxon>
        <taxon>Thermomicrobiota</taxon>
        <taxon>Thermomicrobia</taxon>
        <taxon>Thermomicrobiales</taxon>
        <taxon>environmental samples</taxon>
    </lineage>
</organism>
<protein>
    <submittedName>
        <fullName evidence="1">Uncharacterized protein</fullName>
    </submittedName>
</protein>
<dbReference type="EMBL" id="CADCWM010000344">
    <property type="protein sequence ID" value="CAA9554366.1"/>
    <property type="molecule type" value="Genomic_DNA"/>
</dbReference>
<proteinExistence type="predicted"/>
<gene>
    <name evidence="1" type="ORF">AVDCRST_MAG88-992</name>
</gene>
<accession>A0A6J4ULW9</accession>
<reference evidence="1" key="1">
    <citation type="submission" date="2020-02" db="EMBL/GenBank/DDBJ databases">
        <authorList>
            <person name="Meier V. D."/>
        </authorList>
    </citation>
    <scope>NUCLEOTIDE SEQUENCE</scope>
    <source>
        <strain evidence="1">AVDCRST_MAG88</strain>
    </source>
</reference>
<evidence type="ECO:0000313" key="1">
    <source>
        <dbReference type="EMBL" id="CAA9554366.1"/>
    </source>
</evidence>
<dbReference type="AlphaFoldDB" id="A0A6J4ULW9"/>
<sequence length="64" mass="6942">MRRSPRRRAGRGNLSWLVNAVMRQHLQGARLREFKDGGEVAHRAIVVKQHGPPLGASGASGSTV</sequence>